<dbReference type="EMBL" id="VTPC01005335">
    <property type="protein sequence ID" value="KAF2896161.1"/>
    <property type="molecule type" value="Genomic_DNA"/>
</dbReference>
<proteinExistence type="predicted"/>
<evidence type="ECO:0000313" key="2">
    <source>
        <dbReference type="Proteomes" id="UP000801492"/>
    </source>
</evidence>
<keyword evidence="2" id="KW-1185">Reference proteome</keyword>
<sequence>MDSAQHGLLLYKSIIYNKLSKLNDLLETSKLGINEQNQEGDTPLLSCLKWERFDFIEPLLSSGASVVIANNKGITPLSFTVAHNLPSLTHLLLKRSTDTRFMYDTTINTNIHEAFKSNSCELKTFTIKKESGTEIVVSVQVQKVIMRDVMYAYEHYGFNQEVVVLLQHLEPSELGAHNSFSVLDFLMRLERDPKLSIDNLENLDLIARSSYRKLINSLPQQVVFDNESFRSKKQLLNAVPTLFELSRDAIRMNLAKFYNVEKLSKFSELVENLPLPKVLKTSISMEPPTCYDVNTKCLV</sequence>
<dbReference type="SUPFAM" id="SSF48403">
    <property type="entry name" value="Ankyrin repeat"/>
    <property type="match status" value="1"/>
</dbReference>
<protein>
    <submittedName>
        <fullName evidence="1">Uncharacterized protein</fullName>
    </submittedName>
</protein>
<dbReference type="OrthoDB" id="2157354at2759"/>
<gene>
    <name evidence="1" type="ORF">ILUMI_10014</name>
</gene>
<accession>A0A8K0GEI8</accession>
<comment type="caution">
    <text evidence="1">The sequence shown here is derived from an EMBL/GenBank/DDBJ whole genome shotgun (WGS) entry which is preliminary data.</text>
</comment>
<dbReference type="Proteomes" id="UP000801492">
    <property type="component" value="Unassembled WGS sequence"/>
</dbReference>
<dbReference type="AlphaFoldDB" id="A0A8K0GEI8"/>
<evidence type="ECO:0000313" key="1">
    <source>
        <dbReference type="EMBL" id="KAF2896161.1"/>
    </source>
</evidence>
<dbReference type="InterPro" id="IPR036770">
    <property type="entry name" value="Ankyrin_rpt-contain_sf"/>
</dbReference>
<dbReference type="Gene3D" id="1.25.40.20">
    <property type="entry name" value="Ankyrin repeat-containing domain"/>
    <property type="match status" value="1"/>
</dbReference>
<name>A0A8K0GEI8_IGNLU</name>
<reference evidence="1" key="1">
    <citation type="submission" date="2019-08" db="EMBL/GenBank/DDBJ databases">
        <title>The genome of the North American firefly Photinus pyralis.</title>
        <authorList>
            <consortium name="Photinus pyralis genome working group"/>
            <person name="Fallon T.R."/>
            <person name="Sander Lower S.E."/>
            <person name="Weng J.-K."/>
        </authorList>
    </citation>
    <scope>NUCLEOTIDE SEQUENCE</scope>
    <source>
        <strain evidence="1">TRF0915ILg1</strain>
        <tissue evidence="1">Whole body</tissue>
    </source>
</reference>
<organism evidence="1 2">
    <name type="scientific">Ignelater luminosus</name>
    <name type="common">Cucubano</name>
    <name type="synonym">Pyrophorus luminosus</name>
    <dbReference type="NCBI Taxonomy" id="2038154"/>
    <lineage>
        <taxon>Eukaryota</taxon>
        <taxon>Metazoa</taxon>
        <taxon>Ecdysozoa</taxon>
        <taxon>Arthropoda</taxon>
        <taxon>Hexapoda</taxon>
        <taxon>Insecta</taxon>
        <taxon>Pterygota</taxon>
        <taxon>Neoptera</taxon>
        <taxon>Endopterygota</taxon>
        <taxon>Coleoptera</taxon>
        <taxon>Polyphaga</taxon>
        <taxon>Elateriformia</taxon>
        <taxon>Elateroidea</taxon>
        <taxon>Elateridae</taxon>
        <taxon>Agrypninae</taxon>
        <taxon>Pyrophorini</taxon>
        <taxon>Ignelater</taxon>
    </lineage>
</organism>